<feature type="transmembrane region" description="Helical" evidence="2">
    <location>
        <begin position="369"/>
        <end position="387"/>
    </location>
</feature>
<evidence type="ECO:0000256" key="2">
    <source>
        <dbReference type="SAM" id="Phobius"/>
    </source>
</evidence>
<feature type="region of interest" description="Disordered" evidence="1">
    <location>
        <begin position="1"/>
        <end position="38"/>
    </location>
</feature>
<feature type="transmembrane region" description="Helical" evidence="2">
    <location>
        <begin position="240"/>
        <end position="261"/>
    </location>
</feature>
<feature type="chain" id="PRO_5038818136" evidence="3">
    <location>
        <begin position="28"/>
        <end position="497"/>
    </location>
</feature>
<feature type="compositionally biased region" description="Low complexity" evidence="1">
    <location>
        <begin position="15"/>
        <end position="38"/>
    </location>
</feature>
<dbReference type="OrthoDB" id="5240834at2"/>
<evidence type="ECO:0000313" key="5">
    <source>
        <dbReference type="Proteomes" id="UP000266484"/>
    </source>
</evidence>
<dbReference type="EMBL" id="QWGT01000188">
    <property type="protein sequence ID" value="RIJ49645.1"/>
    <property type="molecule type" value="Genomic_DNA"/>
</dbReference>
<evidence type="ECO:0000256" key="1">
    <source>
        <dbReference type="SAM" id="MobiDB-lite"/>
    </source>
</evidence>
<dbReference type="Pfam" id="PF09852">
    <property type="entry name" value="DUF2079"/>
    <property type="match status" value="1"/>
</dbReference>
<proteinExistence type="predicted"/>
<reference evidence="4 5" key="1">
    <citation type="submission" date="2018-08" db="EMBL/GenBank/DDBJ databases">
        <title>Genome Sequence of Clavibacter michiganensis Subspecies type strains, and the Atypical Peach-Colored Strains Isolated from Tomato.</title>
        <authorList>
            <person name="Osdaghi E."/>
            <person name="Portier P."/>
            <person name="Briand M."/>
            <person name="Jacques M.-A."/>
        </authorList>
    </citation>
    <scope>NUCLEOTIDE SEQUENCE [LARGE SCALE GENOMIC DNA]</scope>
    <source>
        <strain evidence="4 5">CFBP 8615</strain>
    </source>
</reference>
<sequence length="497" mass="52349">MTRTNATARRRHAAEAASASASASAPAEPDPATAIPAPITGSRVPGTVGSVVVAALVTAVYVLYSALEWRRFTVKSWDTGIFTQLAQDYSRLQAPLVSIKGDGFNLMGDHFHPILVLLGPVYAVWPHAFALLVVQAVLIGISVVGIGRLAGRVVGRWGAIVVAAAYGLSWGIQGAVAFQFHEIAFALPLLAFALDAVIARRAMAAAAWAVPLVFVKEDLGLTVAVLGAIIALALDRRVGIALAGWGVAWFVLATTVILPAFNRDARWDYASKLDAGSVLADPFGTVAGLFAAPKLETVAFLVLAGALIALRSPLLLLVVPTLAWRFLSPTESYWAPGYHYDAVLMPIVFAAAIDGVVRARAGRQHWLRAASRATVPLLAIAAVALFFRSPMAELTKPTIWEASPRAAQAQAALDQVPAGASVLSDIGLMSYLVDDHEVFWLGNPGNPAPQYVVIDTLGGGLGQGALNADQYGEATQAGTTYEIVYADAGYQVARRVS</sequence>
<keyword evidence="3" id="KW-0732">Signal</keyword>
<organism evidence="4 5">
    <name type="scientific">Clavibacter lycopersici</name>
    <dbReference type="NCBI Taxonomy" id="2301718"/>
    <lineage>
        <taxon>Bacteria</taxon>
        <taxon>Bacillati</taxon>
        <taxon>Actinomycetota</taxon>
        <taxon>Actinomycetes</taxon>
        <taxon>Micrococcales</taxon>
        <taxon>Microbacteriaceae</taxon>
        <taxon>Clavibacter</taxon>
    </lineage>
</organism>
<feature type="transmembrane region" description="Helical" evidence="2">
    <location>
        <begin position="298"/>
        <end position="318"/>
    </location>
</feature>
<keyword evidence="5" id="KW-1185">Reference proteome</keyword>
<keyword evidence="2" id="KW-0472">Membrane</keyword>
<feature type="transmembrane region" description="Helical" evidence="2">
    <location>
        <begin position="48"/>
        <end position="67"/>
    </location>
</feature>
<feature type="transmembrane region" description="Helical" evidence="2">
    <location>
        <begin position="205"/>
        <end position="234"/>
    </location>
</feature>
<keyword evidence="2" id="KW-0812">Transmembrane</keyword>
<feature type="transmembrane region" description="Helical" evidence="2">
    <location>
        <begin position="338"/>
        <end position="357"/>
    </location>
</feature>
<dbReference type="RefSeq" id="WP_119382978.1">
    <property type="nucleotide sequence ID" value="NZ_QWGT01000188.1"/>
</dbReference>
<name>A0A399T420_9MICO</name>
<evidence type="ECO:0000313" key="4">
    <source>
        <dbReference type="EMBL" id="RIJ49645.1"/>
    </source>
</evidence>
<feature type="transmembrane region" description="Helical" evidence="2">
    <location>
        <begin position="178"/>
        <end position="198"/>
    </location>
</feature>
<accession>A0A399T420</accession>
<dbReference type="Proteomes" id="UP000266484">
    <property type="component" value="Unassembled WGS sequence"/>
</dbReference>
<dbReference type="AlphaFoldDB" id="A0A399T420"/>
<evidence type="ECO:0000256" key="3">
    <source>
        <dbReference type="SAM" id="SignalP"/>
    </source>
</evidence>
<feature type="transmembrane region" description="Helical" evidence="2">
    <location>
        <begin position="124"/>
        <end position="146"/>
    </location>
</feature>
<keyword evidence="2" id="KW-1133">Transmembrane helix</keyword>
<gene>
    <name evidence="4" type="ORF">DZG00_11615</name>
</gene>
<comment type="caution">
    <text evidence="4">The sequence shown here is derived from an EMBL/GenBank/DDBJ whole genome shotgun (WGS) entry which is preliminary data.</text>
</comment>
<protein>
    <submittedName>
        <fullName evidence="4">DUF2079 domain-containing protein</fullName>
    </submittedName>
</protein>
<feature type="signal peptide" evidence="3">
    <location>
        <begin position="1"/>
        <end position="27"/>
    </location>
</feature>
<dbReference type="InterPro" id="IPR018650">
    <property type="entry name" value="STSV1_Orf64"/>
</dbReference>
<feature type="transmembrane region" description="Helical" evidence="2">
    <location>
        <begin position="153"/>
        <end position="172"/>
    </location>
</feature>